<evidence type="ECO:0000259" key="8">
    <source>
        <dbReference type="PROSITE" id="PS50109"/>
    </source>
</evidence>
<dbReference type="InterPro" id="IPR004358">
    <property type="entry name" value="Sig_transdc_His_kin-like_C"/>
</dbReference>
<keyword evidence="3 6" id="KW-0597">Phosphoprotein</keyword>
<dbReference type="PANTHER" id="PTHR43065:SF42">
    <property type="entry name" value="TWO-COMPONENT SENSOR PPRA"/>
    <property type="match status" value="1"/>
</dbReference>
<dbReference type="InterPro" id="IPR036097">
    <property type="entry name" value="HisK_dim/P_sf"/>
</dbReference>
<dbReference type="PANTHER" id="PTHR43065">
    <property type="entry name" value="SENSOR HISTIDINE KINASE"/>
    <property type="match status" value="1"/>
</dbReference>
<protein>
    <recommendedName>
        <fullName evidence="2">histidine kinase</fullName>
        <ecNumber evidence="2">2.7.13.3</ecNumber>
    </recommendedName>
</protein>
<dbReference type="SMART" id="SM00387">
    <property type="entry name" value="HATPase_c"/>
    <property type="match status" value="1"/>
</dbReference>
<dbReference type="InterPro" id="IPR001610">
    <property type="entry name" value="PAC"/>
</dbReference>
<evidence type="ECO:0000256" key="7">
    <source>
        <dbReference type="SAM" id="Coils"/>
    </source>
</evidence>
<dbReference type="PRINTS" id="PR00344">
    <property type="entry name" value="BCTRLSENSOR"/>
</dbReference>
<feature type="domain" description="Histidine kinase" evidence="8">
    <location>
        <begin position="620"/>
        <end position="843"/>
    </location>
</feature>
<evidence type="ECO:0000259" key="9">
    <source>
        <dbReference type="PROSITE" id="PS50110"/>
    </source>
</evidence>
<dbReference type="InterPro" id="IPR003594">
    <property type="entry name" value="HATPase_dom"/>
</dbReference>
<sequence>MSREDLEAEVLALRAQGQSSARKARRDAIFQSTIDYAIIATDLNGVITDWNKAAHSIMGWTAQEMVGGTAEAIFTSEDRAVGRMETEMALALKDGRANDERWHLRKDGTRFFALGEMFVLKDEDDSAQGFVKVLRDRTEQRRTYDQLQQNEEWLRTIVDAVETAFAIVEVKFDENDHPIDYRFLQANPAFEQQAGVNLRGKWVTEFAPDLEKFWFETYGHVARTGEPANFESYAKAFSRWFDVRALRVGDPAARQIAIFFNDVTARREDEARRNSIQQLSDRIRDLSDPTEIARAAQEILGVALDANVVAYGNVSAEADVVVESYWASKELSLPSGPISISDYGLYDQDLKRGEPVVICDVARNQRTEGFAEALQGRGIRSFVSVPLIEQSKLVALLYVGQSEPRNWSDGEIEFIRDVAERVRAEAERSRRELELRESETRVKEYADRVKLALAAGAIIGTWVWDIPNDRFTVDEAFATAFGLDPSLGRTGIPLAQIVDTVHPDDQAGLAAAIQEAIARGGAYAHQYRTRRADGKYYWLEANGRVDLGPDGKAANFPGVLLDVDARRAVEAERDRVTGMLRSLNDNLEQRVLERTSELMRAEEALRQSQKMEAVGQLTGGLAHDFNNLLAGISGSLELIETRIQQGRLMEVEKYVVAAQGATKRAAALTHRLLAFSRRQTLEPKPTDVVALIDGMEELVRRTVGPQIHIETHAGADLWATLVDPNQLENAVLNLCINARDAMPDGGRIIIEANNRKLDEDAVSLDLDPGDYVSVSVSDSGVGIPADVIERVFEPFFTTKPIGVGTGLGLSMIFGFAKQSGGQVRVQSEVGKGTTVTLFLPRHDGVKAADETVESGILSDHKSDKQMTVLVVDDEPLVRMLIVDVLEELGYRPIEADDGPAGMELIRSTEQIDLLITDVGLPGGMNGRQVADAARELRPGLKVLFVTGYAENAVINHGHLDPGMEIITKPFDLTVLAKRIGDMLNSAAPAPGS</sequence>
<dbReference type="InterPro" id="IPR036890">
    <property type="entry name" value="HATPase_C_sf"/>
</dbReference>
<dbReference type="PROSITE" id="PS50109">
    <property type="entry name" value="HIS_KIN"/>
    <property type="match status" value="1"/>
</dbReference>
<evidence type="ECO:0000313" key="12">
    <source>
        <dbReference type="EMBL" id="QCJ00842.1"/>
    </source>
</evidence>
<evidence type="ECO:0000256" key="5">
    <source>
        <dbReference type="ARBA" id="ARBA00022777"/>
    </source>
</evidence>
<dbReference type="CDD" id="cd00082">
    <property type="entry name" value="HisKA"/>
    <property type="match status" value="1"/>
</dbReference>
<evidence type="ECO:0000256" key="2">
    <source>
        <dbReference type="ARBA" id="ARBA00012438"/>
    </source>
</evidence>
<keyword evidence="5" id="KW-0418">Kinase</keyword>
<dbReference type="PROSITE" id="PS50113">
    <property type="entry name" value="PAC"/>
    <property type="match status" value="2"/>
</dbReference>
<dbReference type="InterPro" id="IPR005467">
    <property type="entry name" value="His_kinase_dom"/>
</dbReference>
<feature type="coiled-coil region" evidence="7">
    <location>
        <begin position="412"/>
        <end position="439"/>
    </location>
</feature>
<dbReference type="InterPro" id="IPR000014">
    <property type="entry name" value="PAS"/>
</dbReference>
<dbReference type="GO" id="GO:0000155">
    <property type="term" value="F:phosphorelay sensor kinase activity"/>
    <property type="evidence" value="ECO:0007669"/>
    <property type="project" value="InterPro"/>
</dbReference>
<dbReference type="SMART" id="SM00065">
    <property type="entry name" value="GAF"/>
    <property type="match status" value="1"/>
</dbReference>
<organism evidence="12 13">
    <name type="scientific">Agrobacterium larrymoorei</name>
    <dbReference type="NCBI Taxonomy" id="160699"/>
    <lineage>
        <taxon>Bacteria</taxon>
        <taxon>Pseudomonadati</taxon>
        <taxon>Pseudomonadota</taxon>
        <taxon>Alphaproteobacteria</taxon>
        <taxon>Hyphomicrobiales</taxon>
        <taxon>Rhizobiaceae</taxon>
        <taxon>Rhizobium/Agrobacterium group</taxon>
        <taxon>Agrobacterium</taxon>
    </lineage>
</organism>
<keyword evidence="7" id="KW-0175">Coiled coil</keyword>
<dbReference type="Pfam" id="PF00512">
    <property type="entry name" value="HisKA"/>
    <property type="match status" value="1"/>
</dbReference>
<dbReference type="InterPro" id="IPR029016">
    <property type="entry name" value="GAF-like_dom_sf"/>
</dbReference>
<geneLocation type="plasmid" evidence="13">
    <name>palcfbp5473</name>
</geneLocation>
<dbReference type="Gene3D" id="3.30.450.40">
    <property type="match status" value="1"/>
</dbReference>
<dbReference type="InterPro" id="IPR003018">
    <property type="entry name" value="GAF"/>
</dbReference>
<dbReference type="Gene3D" id="3.30.450.20">
    <property type="entry name" value="PAS domain"/>
    <property type="match status" value="3"/>
</dbReference>
<dbReference type="Pfam" id="PF08447">
    <property type="entry name" value="PAS_3"/>
    <property type="match status" value="1"/>
</dbReference>
<dbReference type="SMART" id="SM00086">
    <property type="entry name" value="PAC"/>
    <property type="match status" value="2"/>
</dbReference>
<dbReference type="SUPFAM" id="SSF55874">
    <property type="entry name" value="ATPase domain of HSP90 chaperone/DNA topoisomerase II/histidine kinase"/>
    <property type="match status" value="1"/>
</dbReference>
<proteinExistence type="predicted"/>
<keyword evidence="12" id="KW-0614">Plasmid</keyword>
<reference evidence="12 13" key="1">
    <citation type="submission" date="2019-04" db="EMBL/GenBank/DDBJ databases">
        <title>Complete genome sequence of Agrobacterium larrymoorei CFBP5473.</title>
        <authorList>
            <person name="Haryono M."/>
            <person name="Chou L."/>
            <person name="Lin Y.-C."/>
            <person name="Lai E.-M."/>
            <person name="Kuo C.-H."/>
        </authorList>
    </citation>
    <scope>NUCLEOTIDE SEQUENCE [LARGE SCALE GENOMIC DNA]</scope>
    <source>
        <strain evidence="12 13">CFBP5473</strain>
        <plasmid evidence="13">palcfbp5473</plasmid>
    </source>
</reference>
<dbReference type="SMART" id="SM00091">
    <property type="entry name" value="PAS"/>
    <property type="match status" value="2"/>
</dbReference>
<dbReference type="AlphaFoldDB" id="A0A4D7DUY7"/>
<dbReference type="Pfam" id="PF01590">
    <property type="entry name" value="GAF"/>
    <property type="match status" value="1"/>
</dbReference>
<evidence type="ECO:0000256" key="4">
    <source>
        <dbReference type="ARBA" id="ARBA00022679"/>
    </source>
</evidence>
<gene>
    <name evidence="12" type="ORF">CFBP5473_21480</name>
</gene>
<dbReference type="InterPro" id="IPR003661">
    <property type="entry name" value="HisK_dim/P_dom"/>
</dbReference>
<dbReference type="SMART" id="SM00448">
    <property type="entry name" value="REC"/>
    <property type="match status" value="1"/>
</dbReference>
<evidence type="ECO:0000259" key="11">
    <source>
        <dbReference type="PROSITE" id="PS50113"/>
    </source>
</evidence>
<dbReference type="PROSITE" id="PS50112">
    <property type="entry name" value="PAS"/>
    <property type="match status" value="1"/>
</dbReference>
<feature type="modified residue" description="4-aspartylphosphate" evidence="6">
    <location>
        <position position="917"/>
    </location>
</feature>
<dbReference type="InterPro" id="IPR035965">
    <property type="entry name" value="PAS-like_dom_sf"/>
</dbReference>
<accession>A0A4D7DUY7</accession>
<dbReference type="Pfam" id="PF00072">
    <property type="entry name" value="Response_reg"/>
    <property type="match status" value="1"/>
</dbReference>
<dbReference type="Pfam" id="PF13426">
    <property type="entry name" value="PAS_9"/>
    <property type="match status" value="1"/>
</dbReference>
<evidence type="ECO:0000256" key="1">
    <source>
        <dbReference type="ARBA" id="ARBA00000085"/>
    </source>
</evidence>
<dbReference type="SUPFAM" id="SSF47384">
    <property type="entry name" value="Homodimeric domain of signal transducing histidine kinase"/>
    <property type="match status" value="1"/>
</dbReference>
<dbReference type="NCBIfam" id="TIGR00229">
    <property type="entry name" value="sensory_box"/>
    <property type="match status" value="1"/>
</dbReference>
<evidence type="ECO:0000313" key="13">
    <source>
        <dbReference type="Proteomes" id="UP000298545"/>
    </source>
</evidence>
<dbReference type="PROSITE" id="PS50110">
    <property type="entry name" value="RESPONSE_REGULATORY"/>
    <property type="match status" value="1"/>
</dbReference>
<dbReference type="InterPro" id="IPR013655">
    <property type="entry name" value="PAS_fold_3"/>
</dbReference>
<dbReference type="InterPro" id="IPR011006">
    <property type="entry name" value="CheY-like_superfamily"/>
</dbReference>
<feature type="domain" description="PAS" evidence="10">
    <location>
        <begin position="22"/>
        <end position="95"/>
    </location>
</feature>
<dbReference type="InterPro" id="IPR000700">
    <property type="entry name" value="PAS-assoc_C"/>
</dbReference>
<dbReference type="Pfam" id="PF13188">
    <property type="entry name" value="PAS_8"/>
    <property type="match status" value="1"/>
</dbReference>
<evidence type="ECO:0000259" key="10">
    <source>
        <dbReference type="PROSITE" id="PS50112"/>
    </source>
</evidence>
<dbReference type="OrthoDB" id="9796100at2"/>
<dbReference type="Pfam" id="PF02518">
    <property type="entry name" value="HATPase_c"/>
    <property type="match status" value="1"/>
</dbReference>
<keyword evidence="4" id="KW-0808">Transferase</keyword>
<dbReference type="SUPFAM" id="SSF55781">
    <property type="entry name" value="GAF domain-like"/>
    <property type="match status" value="1"/>
</dbReference>
<evidence type="ECO:0000256" key="6">
    <source>
        <dbReference type="PROSITE-ProRule" id="PRU00169"/>
    </source>
</evidence>
<dbReference type="STRING" id="1367849.GCA_000518585_04644"/>
<dbReference type="EC" id="2.7.13.3" evidence="2"/>
<feature type="domain" description="Response regulatory" evidence="9">
    <location>
        <begin position="867"/>
        <end position="983"/>
    </location>
</feature>
<dbReference type="SUPFAM" id="SSF52172">
    <property type="entry name" value="CheY-like"/>
    <property type="match status" value="1"/>
</dbReference>
<feature type="domain" description="PAC" evidence="11">
    <location>
        <begin position="523"/>
        <end position="575"/>
    </location>
</feature>
<comment type="catalytic activity">
    <reaction evidence="1">
        <text>ATP + protein L-histidine = ADP + protein N-phospho-L-histidine.</text>
        <dbReference type="EC" id="2.7.13.3"/>
    </reaction>
</comment>
<dbReference type="Proteomes" id="UP000298545">
    <property type="component" value="Plasmid pAlCFBP5473"/>
</dbReference>
<dbReference type="EMBL" id="CP039693">
    <property type="protein sequence ID" value="QCJ00842.1"/>
    <property type="molecule type" value="Genomic_DNA"/>
</dbReference>
<dbReference type="SMART" id="SM00388">
    <property type="entry name" value="HisKA"/>
    <property type="match status" value="1"/>
</dbReference>
<evidence type="ECO:0000256" key="3">
    <source>
        <dbReference type="ARBA" id="ARBA00022553"/>
    </source>
</evidence>
<dbReference type="Gene3D" id="3.30.565.10">
    <property type="entry name" value="Histidine kinase-like ATPase, C-terminal domain"/>
    <property type="match status" value="1"/>
</dbReference>
<dbReference type="InterPro" id="IPR001789">
    <property type="entry name" value="Sig_transdc_resp-reg_receiver"/>
</dbReference>
<dbReference type="SUPFAM" id="SSF55785">
    <property type="entry name" value="PYP-like sensor domain (PAS domain)"/>
    <property type="match status" value="3"/>
</dbReference>
<feature type="domain" description="PAC" evidence="11">
    <location>
        <begin position="97"/>
        <end position="149"/>
    </location>
</feature>
<dbReference type="Gene3D" id="1.10.287.130">
    <property type="match status" value="1"/>
</dbReference>
<dbReference type="KEGG" id="alf:CFBP5473_21480"/>
<name>A0A4D7DUY7_9HYPH</name>
<dbReference type="CDD" id="cd18161">
    <property type="entry name" value="REC_hyHK_blue-like"/>
    <property type="match status" value="1"/>
</dbReference>
<dbReference type="Gene3D" id="3.40.50.2300">
    <property type="match status" value="1"/>
</dbReference>
<dbReference type="CDD" id="cd00130">
    <property type="entry name" value="PAS"/>
    <property type="match status" value="2"/>
</dbReference>